<dbReference type="CDD" id="cd06429">
    <property type="entry name" value="GT8_like_1"/>
    <property type="match status" value="1"/>
</dbReference>
<comment type="similarity">
    <text evidence="2 5">Belongs to the glycosyltransferase 8 family.</text>
</comment>
<keyword evidence="6" id="KW-0175">Coiled coil</keyword>
<reference evidence="8 9" key="1">
    <citation type="journal article" date="2023" name="Hortic Res">
        <title>Pangenome of water caltrop reveals structural variations and asymmetric subgenome divergence after allopolyploidization.</title>
        <authorList>
            <person name="Zhang X."/>
            <person name="Chen Y."/>
            <person name="Wang L."/>
            <person name="Yuan Y."/>
            <person name="Fang M."/>
            <person name="Shi L."/>
            <person name="Lu R."/>
            <person name="Comes H.P."/>
            <person name="Ma Y."/>
            <person name="Chen Y."/>
            <person name="Huang G."/>
            <person name="Zhou Y."/>
            <person name="Zheng Z."/>
            <person name="Qiu Y."/>
        </authorList>
    </citation>
    <scope>NUCLEOTIDE SEQUENCE [LARGE SCALE GENOMIC DNA]</scope>
    <source>
        <tissue evidence="8">Roots</tissue>
    </source>
</reference>
<proteinExistence type="inferred from homology"/>
<keyword evidence="3 5" id="KW-0328">Glycosyltransferase</keyword>
<dbReference type="EMBL" id="JAXIOK010000022">
    <property type="protein sequence ID" value="KAK4744869.1"/>
    <property type="molecule type" value="Genomic_DNA"/>
</dbReference>
<dbReference type="Gene3D" id="3.90.550.10">
    <property type="entry name" value="Spore Coat Polysaccharide Biosynthesis Protein SpsA, Chain A"/>
    <property type="match status" value="1"/>
</dbReference>
<feature type="transmembrane region" description="Helical" evidence="5">
    <location>
        <begin position="21"/>
        <end position="41"/>
    </location>
</feature>
<evidence type="ECO:0000256" key="2">
    <source>
        <dbReference type="ARBA" id="ARBA00006351"/>
    </source>
</evidence>
<dbReference type="GO" id="GO:0071555">
    <property type="term" value="P:cell wall organization"/>
    <property type="evidence" value="ECO:0007669"/>
    <property type="project" value="UniProtKB-KW"/>
</dbReference>
<evidence type="ECO:0000256" key="6">
    <source>
        <dbReference type="SAM" id="Coils"/>
    </source>
</evidence>
<keyword evidence="5" id="KW-0812">Transmembrane</keyword>
<feature type="region of interest" description="Disordered" evidence="7">
    <location>
        <begin position="125"/>
        <end position="153"/>
    </location>
</feature>
<dbReference type="AlphaFoldDB" id="A0AAN7GVV7"/>
<feature type="coiled-coil region" evidence="6">
    <location>
        <begin position="242"/>
        <end position="269"/>
    </location>
</feature>
<dbReference type="Pfam" id="PF01501">
    <property type="entry name" value="Glyco_transf_8"/>
    <property type="match status" value="1"/>
</dbReference>
<keyword evidence="5" id="KW-0472">Membrane</keyword>
<dbReference type="PANTHER" id="PTHR32116:SF4">
    <property type="entry name" value="POLYGALACTURONATE 4-ALPHA-GALACTURONOSYLTRANSFERASE"/>
    <property type="match status" value="1"/>
</dbReference>
<accession>A0AAN7GVV7</accession>
<dbReference type="SUPFAM" id="SSF53448">
    <property type="entry name" value="Nucleotide-diphospho-sugar transferases"/>
    <property type="match status" value="1"/>
</dbReference>
<organism evidence="8 9">
    <name type="scientific">Trapa incisa</name>
    <dbReference type="NCBI Taxonomy" id="236973"/>
    <lineage>
        <taxon>Eukaryota</taxon>
        <taxon>Viridiplantae</taxon>
        <taxon>Streptophyta</taxon>
        <taxon>Embryophyta</taxon>
        <taxon>Tracheophyta</taxon>
        <taxon>Spermatophyta</taxon>
        <taxon>Magnoliopsida</taxon>
        <taxon>eudicotyledons</taxon>
        <taxon>Gunneridae</taxon>
        <taxon>Pentapetalae</taxon>
        <taxon>rosids</taxon>
        <taxon>malvids</taxon>
        <taxon>Myrtales</taxon>
        <taxon>Lythraceae</taxon>
        <taxon>Trapa</taxon>
    </lineage>
</organism>
<name>A0AAN7GVV7_9MYRT</name>
<keyword evidence="5" id="KW-1133">Transmembrane helix</keyword>
<dbReference type="EC" id="2.4.1.-" evidence="5"/>
<evidence type="ECO:0000256" key="3">
    <source>
        <dbReference type="ARBA" id="ARBA00022676"/>
    </source>
</evidence>
<comment type="pathway">
    <text evidence="1 5">Glycan metabolism; pectin biosynthesis.</text>
</comment>
<keyword evidence="5" id="KW-0961">Cell wall biogenesis/degradation</keyword>
<comment type="caution">
    <text evidence="8">The sequence shown here is derived from an EMBL/GenBank/DDBJ whole genome shotgun (WGS) entry which is preliminary data.</text>
</comment>
<dbReference type="InterPro" id="IPR029044">
    <property type="entry name" value="Nucleotide-diphossugar_trans"/>
</dbReference>
<evidence type="ECO:0000313" key="8">
    <source>
        <dbReference type="EMBL" id="KAK4744869.1"/>
    </source>
</evidence>
<protein>
    <recommendedName>
        <fullName evidence="5">Hexosyltransferase</fullName>
        <ecNumber evidence="5">2.4.1.-</ecNumber>
    </recommendedName>
</protein>
<dbReference type="Pfam" id="PF25557">
    <property type="entry name" value="GAUT_1"/>
    <property type="match status" value="1"/>
</dbReference>
<evidence type="ECO:0000313" key="9">
    <source>
        <dbReference type="Proteomes" id="UP001345219"/>
    </source>
</evidence>
<keyword evidence="5" id="KW-0333">Golgi apparatus</keyword>
<dbReference type="InterPro" id="IPR029993">
    <property type="entry name" value="GAUT"/>
</dbReference>
<dbReference type="GO" id="GO:0047262">
    <property type="term" value="F:polygalacturonate 4-alpha-galacturonosyltransferase activity"/>
    <property type="evidence" value="ECO:0007669"/>
    <property type="project" value="InterPro"/>
</dbReference>
<evidence type="ECO:0000256" key="1">
    <source>
        <dbReference type="ARBA" id="ARBA00004877"/>
    </source>
</evidence>
<dbReference type="PANTHER" id="PTHR32116">
    <property type="entry name" value="GALACTURONOSYLTRANSFERASE 4-RELATED"/>
    <property type="match status" value="1"/>
</dbReference>
<evidence type="ECO:0000256" key="5">
    <source>
        <dbReference type="RuleBase" id="RU362027"/>
    </source>
</evidence>
<sequence>MALKRGHSNVGVQRSIVSGSWLPLAVLVFFCVILPFLFFFGPGILLGANGNSDGLGKENIDWRERMAAQHLKSLISKEVIDVIAAATDDSNPFNIDTFRKSNLSASWRIVGPDSLTENNSILDVSMTSRSHGDNKQELPRSRSTVSSDDHSNFVDNPAKLIRRQLREKRREKRVADLVRHDDEATIKLENAAIERSKSVDSAVLGKYSIWRRDIENENADTTVRFMRDQMIMARVYLTLAKMKSKLNLFQELQTRLKESQRALGEATADTDLPHSAQEKMKDMGQALSKARDELYDCKLVTGKLRAMLQTADEQVRSLKRQSTFLSQLAAKTIPNGIHCMSMRLTIDYYLLPPEKRKFPKSENLENRDLYHYALFSDNVLAASVVVNSTIMNAKDPSKHVFHLVTDKLNFGAMNMWFILNPPGEATIHVENVDEFKWLNSSYCPVLRQLESASMKEYYFKADHPTTLSSGSSNLKYRNPKYLSMLNHLRFYLPEVYPKLDKILFLDDDIVVQKDLTGLWAVDLQGMVNGAVETCGESFHRFDKYLNFSNPHISKNFNPNACGWAYGMNMFDLKEWKKKDITGIYHKWQNMNEDRVLWKLGTLPPGLMTFYGLTHPLSKSWHVLGLGYNPSIDRTEIENAAVIHYNGNMKPWLEIAMTKYRSYWTKYIKYDHPYIRSCKLSE</sequence>
<keyword evidence="4" id="KW-0808">Transferase</keyword>
<gene>
    <name evidence="8" type="ORF">SAY87_011181</name>
</gene>
<evidence type="ECO:0000256" key="7">
    <source>
        <dbReference type="SAM" id="MobiDB-lite"/>
    </source>
</evidence>
<evidence type="ECO:0000256" key="4">
    <source>
        <dbReference type="ARBA" id="ARBA00022679"/>
    </source>
</evidence>
<feature type="compositionally biased region" description="Basic and acidic residues" evidence="7">
    <location>
        <begin position="130"/>
        <end position="140"/>
    </location>
</feature>
<dbReference type="Proteomes" id="UP001345219">
    <property type="component" value="Chromosome 9"/>
</dbReference>
<dbReference type="GO" id="GO:0000139">
    <property type="term" value="C:Golgi membrane"/>
    <property type="evidence" value="ECO:0007669"/>
    <property type="project" value="UniProtKB-SubCell"/>
</dbReference>
<keyword evidence="9" id="KW-1185">Reference proteome</keyword>
<dbReference type="InterPro" id="IPR002495">
    <property type="entry name" value="Glyco_trans_8"/>
</dbReference>
<comment type="subcellular location">
    <subcellularLocation>
        <location evidence="5">Golgi apparatus membrane</location>
        <topology evidence="5">Single-pass type II membrane protein</topology>
    </subcellularLocation>
</comment>